<sequence length="139" mass="16312">MKYTVQLLDELWDIFRKDEAMARLLKVSDPSNLAEWNTKMRRGLAGADLVDEKQEIYFVMSFIPSVGETKNWMVNKNLLEFRIIGRSNNRKLVNDLYIHLNKFLKEHYEDMSVYAEGSFSTGTAGLIGYMFRVRPFTWS</sequence>
<proteinExistence type="predicted"/>
<evidence type="ECO:0000313" key="1">
    <source>
        <dbReference type="EMBL" id="DAD73594.1"/>
    </source>
</evidence>
<organism evidence="1">
    <name type="scientific">Myoviridae sp. ctwmI4</name>
    <dbReference type="NCBI Taxonomy" id="2826710"/>
    <lineage>
        <taxon>Viruses</taxon>
        <taxon>Duplodnaviria</taxon>
        <taxon>Heunggongvirae</taxon>
        <taxon>Uroviricota</taxon>
        <taxon>Caudoviricetes</taxon>
    </lineage>
</organism>
<accession>A0A8S5LUM2</accession>
<dbReference type="EMBL" id="BK014739">
    <property type="protein sequence ID" value="DAD73594.1"/>
    <property type="molecule type" value="Genomic_DNA"/>
</dbReference>
<reference evidence="1" key="1">
    <citation type="journal article" date="2021" name="Proc. Natl. Acad. Sci. U.S.A.">
        <title>A Catalog of Tens of Thousands of Viruses from Human Metagenomes Reveals Hidden Associations with Chronic Diseases.</title>
        <authorList>
            <person name="Tisza M.J."/>
            <person name="Buck C.B."/>
        </authorList>
    </citation>
    <scope>NUCLEOTIDE SEQUENCE</scope>
    <source>
        <strain evidence="1">CtwmI4</strain>
    </source>
</reference>
<protein>
    <submittedName>
        <fullName evidence="1">Uncharacterized protein</fullName>
    </submittedName>
</protein>
<name>A0A8S5LUM2_9CAUD</name>